<feature type="domain" description="Activator of Hsp90 ATPase homologue 1/2-like C-terminal" evidence="2">
    <location>
        <begin position="19"/>
        <end position="150"/>
    </location>
</feature>
<sequence>MTTATDNMLKLEMKRTFAASRERVFAAWTDPALITQWFGCHDSKCSGANIELKVGGSYSVNISHEKMGQCKMAGTITEIDPPAKLAFIFAWTGNEEMEQMPETLVTIDLVEVAGGTELTLTHANVPVQEMADSFKGGWTASLDKLASILG</sequence>
<name>A0AAQ3LB10_9BACT</name>
<organism evidence="3 4">
    <name type="scientific">Rubellicoccus peritrichatus</name>
    <dbReference type="NCBI Taxonomy" id="3080537"/>
    <lineage>
        <taxon>Bacteria</taxon>
        <taxon>Pseudomonadati</taxon>
        <taxon>Verrucomicrobiota</taxon>
        <taxon>Opitutia</taxon>
        <taxon>Puniceicoccales</taxon>
        <taxon>Cerasicoccaceae</taxon>
        <taxon>Rubellicoccus</taxon>
    </lineage>
</organism>
<evidence type="ECO:0000313" key="4">
    <source>
        <dbReference type="Proteomes" id="UP001304300"/>
    </source>
</evidence>
<evidence type="ECO:0000313" key="3">
    <source>
        <dbReference type="EMBL" id="WOO41967.1"/>
    </source>
</evidence>
<protein>
    <submittedName>
        <fullName evidence="3">SRPBCC family protein</fullName>
    </submittedName>
</protein>
<dbReference type="InterPro" id="IPR023393">
    <property type="entry name" value="START-like_dom_sf"/>
</dbReference>
<dbReference type="CDD" id="cd07814">
    <property type="entry name" value="SRPBCC_CalC_Aha1-like"/>
    <property type="match status" value="1"/>
</dbReference>
<proteinExistence type="inferred from homology"/>
<evidence type="ECO:0000256" key="1">
    <source>
        <dbReference type="ARBA" id="ARBA00006817"/>
    </source>
</evidence>
<comment type="similarity">
    <text evidence="1">Belongs to the AHA1 family.</text>
</comment>
<dbReference type="RefSeq" id="WP_317834451.1">
    <property type="nucleotide sequence ID" value="NZ_CP136920.1"/>
</dbReference>
<dbReference type="Proteomes" id="UP001304300">
    <property type="component" value="Chromosome"/>
</dbReference>
<dbReference type="Gene3D" id="3.30.530.20">
    <property type="match status" value="1"/>
</dbReference>
<keyword evidence="4" id="KW-1185">Reference proteome</keyword>
<dbReference type="EMBL" id="CP136920">
    <property type="protein sequence ID" value="WOO41967.1"/>
    <property type="molecule type" value="Genomic_DNA"/>
</dbReference>
<dbReference type="Pfam" id="PF08327">
    <property type="entry name" value="AHSA1"/>
    <property type="match status" value="1"/>
</dbReference>
<gene>
    <name evidence="3" type="ORF">RZN69_02625</name>
</gene>
<dbReference type="KEGG" id="puo:RZN69_02625"/>
<accession>A0AAQ3LB10</accession>
<evidence type="ECO:0000259" key="2">
    <source>
        <dbReference type="Pfam" id="PF08327"/>
    </source>
</evidence>
<reference evidence="3 4" key="1">
    <citation type="submission" date="2023-10" db="EMBL/GenBank/DDBJ databases">
        <title>Rubellicoccus peritrichatus gen. nov., sp. nov., isolated from an algae of coral reef tank.</title>
        <authorList>
            <person name="Luo J."/>
        </authorList>
    </citation>
    <scope>NUCLEOTIDE SEQUENCE [LARGE SCALE GENOMIC DNA]</scope>
    <source>
        <strain evidence="3 4">CR14</strain>
    </source>
</reference>
<dbReference type="SUPFAM" id="SSF55961">
    <property type="entry name" value="Bet v1-like"/>
    <property type="match status" value="1"/>
</dbReference>
<dbReference type="InterPro" id="IPR013538">
    <property type="entry name" value="ASHA1/2-like_C"/>
</dbReference>
<dbReference type="AlphaFoldDB" id="A0AAQ3LB10"/>